<keyword evidence="9" id="KW-0547">Nucleotide-binding</keyword>
<keyword evidence="12 13" id="KW-0630">Potassium</keyword>
<comment type="subunit">
    <text evidence="13">Homotetramer.</text>
</comment>
<evidence type="ECO:0000256" key="12">
    <source>
        <dbReference type="ARBA" id="ARBA00022958"/>
    </source>
</evidence>
<comment type="caution">
    <text evidence="17">The sequence shown here is derived from an EMBL/GenBank/DDBJ whole genome shotgun (WGS) entry which is preliminary data.</text>
</comment>
<dbReference type="InterPro" id="IPR022630">
    <property type="entry name" value="S-AdoMet_synt_C"/>
</dbReference>
<evidence type="ECO:0000256" key="10">
    <source>
        <dbReference type="ARBA" id="ARBA00022840"/>
    </source>
</evidence>
<evidence type="ECO:0000256" key="8">
    <source>
        <dbReference type="ARBA" id="ARBA00022723"/>
    </source>
</evidence>
<evidence type="ECO:0000256" key="3">
    <source>
        <dbReference type="ARBA" id="ARBA00005224"/>
    </source>
</evidence>
<comment type="pathway">
    <text evidence="3">Amino-acid biosynthesis; S-adenosyl-L-methionine biosynthesis; S-adenosyl-L-methionine from L-methionine: step 1/1.</text>
</comment>
<evidence type="ECO:0000259" key="16">
    <source>
        <dbReference type="Pfam" id="PF02773"/>
    </source>
</evidence>
<evidence type="ECO:0000256" key="11">
    <source>
        <dbReference type="ARBA" id="ARBA00022842"/>
    </source>
</evidence>
<dbReference type="AlphaFoldDB" id="A0A1G1Z7R6"/>
<dbReference type="Pfam" id="PF02773">
    <property type="entry name" value="S-AdoMet_synt_C"/>
    <property type="match status" value="1"/>
</dbReference>
<dbReference type="Pfam" id="PF00438">
    <property type="entry name" value="S-AdoMet_synt_N"/>
    <property type="match status" value="1"/>
</dbReference>
<dbReference type="InterPro" id="IPR022629">
    <property type="entry name" value="S-AdoMet_synt_central"/>
</dbReference>
<dbReference type="Pfam" id="PF02772">
    <property type="entry name" value="S-AdoMet_synt_M"/>
    <property type="match status" value="1"/>
</dbReference>
<gene>
    <name evidence="17" type="ORF">A3I33_01855</name>
</gene>
<dbReference type="InterPro" id="IPR002133">
    <property type="entry name" value="S-AdoMet_synthetase"/>
</dbReference>
<dbReference type="GO" id="GO:0005524">
    <property type="term" value="F:ATP binding"/>
    <property type="evidence" value="ECO:0007669"/>
    <property type="project" value="UniProtKB-KW"/>
</dbReference>
<dbReference type="UniPathway" id="UPA00315">
    <property type="reaction ID" value="UER00080"/>
</dbReference>
<dbReference type="STRING" id="1797692.A3I33_01855"/>
<evidence type="ECO:0000256" key="9">
    <source>
        <dbReference type="ARBA" id="ARBA00022741"/>
    </source>
</evidence>
<dbReference type="InterPro" id="IPR022636">
    <property type="entry name" value="S-AdoMet_synthetase_sfam"/>
</dbReference>
<evidence type="ECO:0000256" key="2">
    <source>
        <dbReference type="ARBA" id="ARBA00001958"/>
    </source>
</evidence>
<comment type="cofactor">
    <cofactor evidence="1">
        <name>Mg(2+)</name>
        <dbReference type="ChEBI" id="CHEBI:18420"/>
    </cofactor>
</comment>
<feature type="domain" description="S-adenosylmethionine synthetase C-terminal" evidence="16">
    <location>
        <begin position="187"/>
        <end position="310"/>
    </location>
</feature>
<keyword evidence="11 13" id="KW-0460">Magnesium</keyword>
<keyword evidence="10" id="KW-0067">ATP-binding</keyword>
<dbReference type="PROSITE" id="PS00377">
    <property type="entry name" value="ADOMET_SYNTHASE_2"/>
    <property type="match status" value="1"/>
</dbReference>
<dbReference type="GO" id="GO:0006730">
    <property type="term" value="P:one-carbon metabolic process"/>
    <property type="evidence" value="ECO:0007669"/>
    <property type="project" value="UniProtKB-KW"/>
</dbReference>
<dbReference type="PROSITE" id="PS00376">
    <property type="entry name" value="ADOMET_SYNTHASE_1"/>
    <property type="match status" value="1"/>
</dbReference>
<evidence type="ECO:0000313" key="18">
    <source>
        <dbReference type="Proteomes" id="UP000176544"/>
    </source>
</evidence>
<dbReference type="InterPro" id="IPR022628">
    <property type="entry name" value="S-AdoMet_synt_N"/>
</dbReference>
<dbReference type="GO" id="GO:0006556">
    <property type="term" value="P:S-adenosylmethionine biosynthetic process"/>
    <property type="evidence" value="ECO:0007669"/>
    <property type="project" value="UniProtKB-UniPathway"/>
</dbReference>
<dbReference type="PANTHER" id="PTHR11964">
    <property type="entry name" value="S-ADENOSYLMETHIONINE SYNTHETASE"/>
    <property type="match status" value="1"/>
</dbReference>
<dbReference type="InterPro" id="IPR022631">
    <property type="entry name" value="ADOMET_SYNTHASE_CS"/>
</dbReference>
<keyword evidence="6" id="KW-0554">One-carbon metabolism</keyword>
<comment type="cofactor">
    <cofactor evidence="2">
        <name>K(+)</name>
        <dbReference type="ChEBI" id="CHEBI:29103"/>
    </cofactor>
</comment>
<comment type="similarity">
    <text evidence="4">Belongs to the AdoMet synthase family.</text>
</comment>
<name>A0A1G1Z7R6_9BACT</name>
<organism evidence="17 18">
    <name type="scientific">Candidatus Colwellbacteria bacterium RIFCSPLOWO2_02_FULL_45_11</name>
    <dbReference type="NCBI Taxonomy" id="1797692"/>
    <lineage>
        <taxon>Bacteria</taxon>
        <taxon>Candidatus Colwelliibacteriota</taxon>
    </lineage>
</organism>
<evidence type="ECO:0000256" key="13">
    <source>
        <dbReference type="RuleBase" id="RU000542"/>
    </source>
</evidence>
<keyword evidence="8 13" id="KW-0479">Metal-binding</keyword>
<evidence type="ECO:0000256" key="6">
    <source>
        <dbReference type="ARBA" id="ARBA00022563"/>
    </source>
</evidence>
<dbReference type="Proteomes" id="UP000176544">
    <property type="component" value="Unassembled WGS sequence"/>
</dbReference>
<dbReference type="GO" id="GO:0005737">
    <property type="term" value="C:cytoplasm"/>
    <property type="evidence" value="ECO:0007669"/>
    <property type="project" value="UniProtKB-SubCell"/>
</dbReference>
<evidence type="ECO:0000259" key="15">
    <source>
        <dbReference type="Pfam" id="PF02772"/>
    </source>
</evidence>
<reference evidence="17 18" key="1">
    <citation type="journal article" date="2016" name="Nat. Commun.">
        <title>Thousands of microbial genomes shed light on interconnected biogeochemical processes in an aquifer system.</title>
        <authorList>
            <person name="Anantharaman K."/>
            <person name="Brown C.T."/>
            <person name="Hug L.A."/>
            <person name="Sharon I."/>
            <person name="Castelle C.J."/>
            <person name="Probst A.J."/>
            <person name="Thomas B.C."/>
            <person name="Singh A."/>
            <person name="Wilkins M.J."/>
            <person name="Karaoz U."/>
            <person name="Brodie E.L."/>
            <person name="Williams K.H."/>
            <person name="Hubbard S.S."/>
            <person name="Banfield J.F."/>
        </authorList>
    </citation>
    <scope>NUCLEOTIDE SEQUENCE [LARGE SCALE GENOMIC DNA]</scope>
</reference>
<evidence type="ECO:0000313" key="17">
    <source>
        <dbReference type="EMBL" id="OGY60668.1"/>
    </source>
</evidence>
<accession>A0A1G1Z7R6</accession>
<proteinExistence type="inferred from homology"/>
<dbReference type="GO" id="GO:0004478">
    <property type="term" value="F:methionine adenosyltransferase activity"/>
    <property type="evidence" value="ECO:0007669"/>
    <property type="project" value="UniProtKB-EC"/>
</dbReference>
<feature type="domain" description="S-adenosylmethionine synthetase central" evidence="15">
    <location>
        <begin position="97"/>
        <end position="171"/>
    </location>
</feature>
<dbReference type="EC" id="2.5.1.6" evidence="5"/>
<protein>
    <recommendedName>
        <fullName evidence="5">methionine adenosyltransferase</fullName>
        <ecNumber evidence="5">2.5.1.6</ecNumber>
    </recommendedName>
</protein>
<comment type="subcellular location">
    <subcellularLocation>
        <location evidence="13">Cytoplasm</location>
    </subcellularLocation>
</comment>
<dbReference type="GO" id="GO:0046872">
    <property type="term" value="F:metal ion binding"/>
    <property type="evidence" value="ECO:0007669"/>
    <property type="project" value="UniProtKB-KW"/>
</dbReference>
<dbReference type="Gene3D" id="3.30.300.10">
    <property type="match status" value="3"/>
</dbReference>
<feature type="domain" description="S-adenosylmethionine synthetase N-terminal" evidence="14">
    <location>
        <begin position="4"/>
        <end position="73"/>
    </location>
</feature>
<dbReference type="EMBL" id="MHJA01000026">
    <property type="protein sequence ID" value="OGY60668.1"/>
    <property type="molecule type" value="Genomic_DNA"/>
</dbReference>
<sequence length="313" mass="34283">MTNVKTCEFVSPKHPDKMCDFIADSLLDAYLKGDENSRTAIEVMGGHGVISISGEVTSHAEPDVKQIVHDIVGADYDVNVYMVRQSPEIARGVDTGGAGDQGIMKGFATSETETFMPKEYEAARSLCRSVYEKYPYDGKTQVTFDGDTVTSVVVSFQNTKPNELESFVRTLIKSDEYFINPTGEWRMGGFEADSGLSGRKIVIDNYGPEHSIGGGSFSGKDATKVDRSAAYMARRVAVDLLKKYGAKEVNTKLAYAIAIAEPLMAVAVVDGKEEKITGYDLTPRGIIEFLDLKKPIYAETAVWGHFGNSHVWL</sequence>
<evidence type="ECO:0000256" key="4">
    <source>
        <dbReference type="ARBA" id="ARBA00009685"/>
    </source>
</evidence>
<evidence type="ECO:0000256" key="1">
    <source>
        <dbReference type="ARBA" id="ARBA00001946"/>
    </source>
</evidence>
<evidence type="ECO:0000256" key="7">
    <source>
        <dbReference type="ARBA" id="ARBA00022679"/>
    </source>
</evidence>
<evidence type="ECO:0000256" key="5">
    <source>
        <dbReference type="ARBA" id="ARBA00012828"/>
    </source>
</evidence>
<evidence type="ECO:0000259" key="14">
    <source>
        <dbReference type="Pfam" id="PF00438"/>
    </source>
</evidence>
<keyword evidence="7" id="KW-0808">Transferase</keyword>
<dbReference type="SUPFAM" id="SSF55973">
    <property type="entry name" value="S-adenosylmethionine synthetase"/>
    <property type="match status" value="3"/>
</dbReference>